<dbReference type="RefSeq" id="WP_185031745.1">
    <property type="nucleotide sequence ID" value="NZ_BNBN01000001.1"/>
</dbReference>
<keyword evidence="1" id="KW-0418">Kinase</keyword>
<keyword evidence="2" id="KW-1185">Reference proteome</keyword>
<accession>A0A7X0HFW5</accession>
<organism evidence="1 2">
    <name type="scientific">Streptomyces candidus</name>
    <dbReference type="NCBI Taxonomy" id="67283"/>
    <lineage>
        <taxon>Bacteria</taxon>
        <taxon>Bacillati</taxon>
        <taxon>Actinomycetota</taxon>
        <taxon>Actinomycetes</taxon>
        <taxon>Kitasatosporales</taxon>
        <taxon>Streptomycetaceae</taxon>
        <taxon>Streptomyces</taxon>
    </lineage>
</organism>
<proteinExistence type="predicted"/>
<protein>
    <submittedName>
        <fullName evidence="1">Putative kinase</fullName>
    </submittedName>
</protein>
<keyword evidence="1" id="KW-0808">Transferase</keyword>
<dbReference type="EMBL" id="JACHEM010000008">
    <property type="protein sequence ID" value="MBB6436881.1"/>
    <property type="molecule type" value="Genomic_DNA"/>
</dbReference>
<dbReference type="SUPFAM" id="SSF52540">
    <property type="entry name" value="P-loop containing nucleoside triphosphate hydrolases"/>
    <property type="match status" value="1"/>
</dbReference>
<dbReference type="Gene3D" id="3.40.50.300">
    <property type="entry name" value="P-loop containing nucleotide triphosphate hydrolases"/>
    <property type="match status" value="1"/>
</dbReference>
<dbReference type="GO" id="GO:0016301">
    <property type="term" value="F:kinase activity"/>
    <property type="evidence" value="ECO:0007669"/>
    <property type="project" value="UniProtKB-KW"/>
</dbReference>
<dbReference type="AlphaFoldDB" id="A0A7X0HFW5"/>
<comment type="caution">
    <text evidence="1">The sequence shown here is derived from an EMBL/GenBank/DDBJ whole genome shotgun (WGS) entry which is preliminary data.</text>
</comment>
<dbReference type="Pfam" id="PF13671">
    <property type="entry name" value="AAA_33"/>
    <property type="match status" value="1"/>
</dbReference>
<sequence length="189" mass="20136">MVDSRIAELDSAVVLVTGAMASGKSTVAQALAERLPRAAHVRGDVFRRMVVSGRVDMTPDAGQDARAQLALRYRLSAAAADAYAAEGFTAVVQDTVIGRELEDYIALVQTRPMYVVVLAPDPATLAARDAGRAKTGYGGGWTPEIMDRGMRRETPRAGLWLDSSGQSPEQTVAEILARLVEARQLPAGV</sequence>
<reference evidence="1 2" key="1">
    <citation type="submission" date="2020-08" db="EMBL/GenBank/DDBJ databases">
        <title>Genomic Encyclopedia of Type Strains, Phase IV (KMG-IV): sequencing the most valuable type-strain genomes for metagenomic binning, comparative biology and taxonomic classification.</title>
        <authorList>
            <person name="Goeker M."/>
        </authorList>
    </citation>
    <scope>NUCLEOTIDE SEQUENCE [LARGE SCALE GENOMIC DNA]</scope>
    <source>
        <strain evidence="1 2">DSM 40141</strain>
    </source>
</reference>
<dbReference type="Proteomes" id="UP000540423">
    <property type="component" value="Unassembled WGS sequence"/>
</dbReference>
<evidence type="ECO:0000313" key="1">
    <source>
        <dbReference type="EMBL" id="MBB6436881.1"/>
    </source>
</evidence>
<name>A0A7X0HFW5_9ACTN</name>
<evidence type="ECO:0000313" key="2">
    <source>
        <dbReference type="Proteomes" id="UP000540423"/>
    </source>
</evidence>
<dbReference type="InterPro" id="IPR027417">
    <property type="entry name" value="P-loop_NTPase"/>
</dbReference>
<gene>
    <name evidence="1" type="ORF">HNQ79_003356</name>
</gene>